<dbReference type="KEGG" id="egt:105958668"/>
<evidence type="ECO:0000256" key="7">
    <source>
        <dbReference type="ARBA" id="ARBA00022737"/>
    </source>
</evidence>
<protein>
    <submittedName>
        <fullName evidence="16">Uncharacterized protein</fullName>
    </submittedName>
</protein>
<dbReference type="PRINTS" id="PR00019">
    <property type="entry name" value="LEURICHRPT"/>
</dbReference>
<dbReference type="InterPro" id="IPR003591">
    <property type="entry name" value="Leu-rich_rpt_typical-subtyp"/>
</dbReference>
<dbReference type="STRING" id="4155.A0A022R7I1"/>
<reference evidence="16 17" key="1">
    <citation type="journal article" date="2013" name="Proc. Natl. Acad. Sci. U.S.A.">
        <title>Fine-scale variation in meiotic recombination in Mimulus inferred from population shotgun sequencing.</title>
        <authorList>
            <person name="Hellsten U."/>
            <person name="Wright K.M."/>
            <person name="Jenkins J."/>
            <person name="Shu S."/>
            <person name="Yuan Y."/>
            <person name="Wessler S.R."/>
            <person name="Schmutz J."/>
            <person name="Willis J.H."/>
            <person name="Rokhsar D.S."/>
        </authorList>
    </citation>
    <scope>NUCLEOTIDE SEQUENCE [LARGE SCALE GENOMIC DNA]</scope>
    <source>
        <strain evidence="17">cv. DUN x IM62</strain>
    </source>
</reference>
<feature type="signal peptide" evidence="13">
    <location>
        <begin position="1"/>
        <end position="26"/>
    </location>
</feature>
<feature type="region of interest" description="Disordered" evidence="11">
    <location>
        <begin position="919"/>
        <end position="939"/>
    </location>
</feature>
<dbReference type="InterPro" id="IPR046956">
    <property type="entry name" value="RLP23-like"/>
</dbReference>
<dbReference type="GO" id="GO:0051707">
    <property type="term" value="P:response to other organism"/>
    <property type="evidence" value="ECO:0007669"/>
    <property type="project" value="UniProtKB-ARBA"/>
</dbReference>
<keyword evidence="9 12" id="KW-0472">Membrane</keyword>
<dbReference type="InterPro" id="IPR001611">
    <property type="entry name" value="Leu-rich_rpt"/>
</dbReference>
<name>A0A022R7I1_ERYGU</name>
<evidence type="ECO:0000256" key="9">
    <source>
        <dbReference type="ARBA" id="ARBA00023136"/>
    </source>
</evidence>
<dbReference type="FunFam" id="3.80.10.10:FF:000041">
    <property type="entry name" value="LRR receptor-like serine/threonine-protein kinase ERECTA"/>
    <property type="match status" value="1"/>
</dbReference>
<keyword evidence="5 12" id="KW-0812">Transmembrane</keyword>
<feature type="chain" id="PRO_5001504540" evidence="13">
    <location>
        <begin position="27"/>
        <end position="1004"/>
    </location>
</feature>
<dbReference type="OrthoDB" id="908873at2759"/>
<evidence type="ECO:0000259" key="15">
    <source>
        <dbReference type="Pfam" id="PF23598"/>
    </source>
</evidence>
<dbReference type="SUPFAM" id="SSF52058">
    <property type="entry name" value="L domain-like"/>
    <property type="match status" value="2"/>
</dbReference>
<dbReference type="Gene3D" id="3.80.10.10">
    <property type="entry name" value="Ribonuclease Inhibitor"/>
    <property type="match status" value="4"/>
</dbReference>
<evidence type="ECO:0000313" key="17">
    <source>
        <dbReference type="Proteomes" id="UP000030748"/>
    </source>
</evidence>
<dbReference type="eggNOG" id="KOG0619">
    <property type="taxonomic scope" value="Eukaryota"/>
</dbReference>
<evidence type="ECO:0000256" key="2">
    <source>
        <dbReference type="ARBA" id="ARBA00009592"/>
    </source>
</evidence>
<dbReference type="InterPro" id="IPR013210">
    <property type="entry name" value="LRR_N_plant-typ"/>
</dbReference>
<evidence type="ECO:0000256" key="13">
    <source>
        <dbReference type="SAM" id="SignalP"/>
    </source>
</evidence>
<proteinExistence type="inferred from homology"/>
<dbReference type="Pfam" id="PF00560">
    <property type="entry name" value="LRR_1"/>
    <property type="match status" value="7"/>
</dbReference>
<evidence type="ECO:0000256" key="1">
    <source>
        <dbReference type="ARBA" id="ARBA00004251"/>
    </source>
</evidence>
<dbReference type="GO" id="GO:0005886">
    <property type="term" value="C:plasma membrane"/>
    <property type="evidence" value="ECO:0007669"/>
    <property type="project" value="UniProtKB-SubCell"/>
</dbReference>
<feature type="transmembrane region" description="Helical" evidence="12">
    <location>
        <begin position="947"/>
        <end position="969"/>
    </location>
</feature>
<keyword evidence="17" id="KW-1185">Reference proteome</keyword>
<keyword evidence="4" id="KW-0433">Leucine-rich repeat</keyword>
<dbReference type="GO" id="GO:0006952">
    <property type="term" value="P:defense response"/>
    <property type="evidence" value="ECO:0007669"/>
    <property type="project" value="UniProtKB-ARBA"/>
</dbReference>
<dbReference type="FunFam" id="3.80.10.10:FF:000111">
    <property type="entry name" value="LRR receptor-like serine/threonine-protein kinase ERECTA"/>
    <property type="match status" value="1"/>
</dbReference>
<evidence type="ECO:0000256" key="5">
    <source>
        <dbReference type="ARBA" id="ARBA00022692"/>
    </source>
</evidence>
<evidence type="ECO:0000256" key="6">
    <source>
        <dbReference type="ARBA" id="ARBA00022729"/>
    </source>
</evidence>
<comment type="similarity">
    <text evidence="2">Belongs to the RLP family.</text>
</comment>
<dbReference type="InterPro" id="IPR032675">
    <property type="entry name" value="LRR_dom_sf"/>
</dbReference>
<accession>A0A022R7I1</accession>
<dbReference type="PANTHER" id="PTHR48063:SF98">
    <property type="entry name" value="LRR RECEPTOR-LIKE SERINE_THREONINE-PROTEIN KINASE FLS2"/>
    <property type="match status" value="1"/>
</dbReference>
<evidence type="ECO:0000256" key="12">
    <source>
        <dbReference type="SAM" id="Phobius"/>
    </source>
</evidence>
<dbReference type="OMA" id="DKHFANH"/>
<dbReference type="EMBL" id="KI630592">
    <property type="protein sequence ID" value="EYU35924.1"/>
    <property type="molecule type" value="Genomic_DNA"/>
</dbReference>
<dbReference type="PhylomeDB" id="A0A022R7I1"/>
<feature type="compositionally biased region" description="Basic and acidic residues" evidence="11">
    <location>
        <begin position="928"/>
        <end position="939"/>
    </location>
</feature>
<evidence type="ECO:0000259" key="14">
    <source>
        <dbReference type="Pfam" id="PF08263"/>
    </source>
</evidence>
<evidence type="ECO:0000256" key="4">
    <source>
        <dbReference type="ARBA" id="ARBA00022614"/>
    </source>
</evidence>
<dbReference type="PROSITE" id="PS51257">
    <property type="entry name" value="PROKAR_LIPOPROTEIN"/>
    <property type="match status" value="1"/>
</dbReference>
<keyword evidence="7" id="KW-0677">Repeat</keyword>
<dbReference type="Pfam" id="PF23598">
    <property type="entry name" value="LRR_14"/>
    <property type="match status" value="1"/>
</dbReference>
<dbReference type="AlphaFoldDB" id="A0A022R7I1"/>
<evidence type="ECO:0000256" key="10">
    <source>
        <dbReference type="ARBA" id="ARBA00023180"/>
    </source>
</evidence>
<evidence type="ECO:0000256" key="3">
    <source>
        <dbReference type="ARBA" id="ARBA00022475"/>
    </source>
</evidence>
<organism evidence="16 17">
    <name type="scientific">Erythranthe guttata</name>
    <name type="common">Yellow monkey flower</name>
    <name type="synonym">Mimulus guttatus</name>
    <dbReference type="NCBI Taxonomy" id="4155"/>
    <lineage>
        <taxon>Eukaryota</taxon>
        <taxon>Viridiplantae</taxon>
        <taxon>Streptophyta</taxon>
        <taxon>Embryophyta</taxon>
        <taxon>Tracheophyta</taxon>
        <taxon>Spermatophyta</taxon>
        <taxon>Magnoliopsida</taxon>
        <taxon>eudicotyledons</taxon>
        <taxon>Gunneridae</taxon>
        <taxon>Pentapetalae</taxon>
        <taxon>asterids</taxon>
        <taxon>lamiids</taxon>
        <taxon>Lamiales</taxon>
        <taxon>Phrymaceae</taxon>
        <taxon>Erythranthe</taxon>
    </lineage>
</organism>
<comment type="subcellular location">
    <subcellularLocation>
        <location evidence="1">Cell membrane</location>
        <topology evidence="1">Single-pass type I membrane protein</topology>
    </subcellularLocation>
</comment>
<evidence type="ECO:0000256" key="11">
    <source>
        <dbReference type="SAM" id="MobiDB-lite"/>
    </source>
</evidence>
<keyword evidence="6 13" id="KW-0732">Signal</keyword>
<dbReference type="PANTHER" id="PTHR48063">
    <property type="entry name" value="LRR RECEPTOR-LIKE KINASE"/>
    <property type="match status" value="1"/>
</dbReference>
<gene>
    <name evidence="16" type="ORF">MIMGU_mgv1a026548mg</name>
</gene>
<feature type="domain" description="Leucine-rich repeat-containing N-terminal plant-type" evidence="14">
    <location>
        <begin position="35"/>
        <end position="73"/>
    </location>
</feature>
<dbReference type="Pfam" id="PF13855">
    <property type="entry name" value="LRR_8"/>
    <property type="match status" value="2"/>
</dbReference>
<evidence type="ECO:0000313" key="16">
    <source>
        <dbReference type="EMBL" id="EYU35924.1"/>
    </source>
</evidence>
<feature type="domain" description="Disease resistance R13L4/SHOC-2-like LRR" evidence="15">
    <location>
        <begin position="97"/>
        <end position="314"/>
    </location>
</feature>
<evidence type="ECO:0000256" key="8">
    <source>
        <dbReference type="ARBA" id="ARBA00022989"/>
    </source>
</evidence>
<dbReference type="Pfam" id="PF08263">
    <property type="entry name" value="LRRNT_2"/>
    <property type="match status" value="1"/>
</dbReference>
<dbReference type="SUPFAM" id="SSF52047">
    <property type="entry name" value="RNI-like"/>
    <property type="match status" value="1"/>
</dbReference>
<sequence>MRPNNKLALFFLVLLFTISCFNLSYCIDIVCPEIEKEALLSFKESLEDPTNILSTWNVSADVNCCNWKRVVCSNITGGGHVHQLRLQGGLRGKMNPSLVNLKHLTYLNLSQNAFEETIPYFVGSLTSLEYLDLSKAGFYGTIPHTIGNLTNLRTLRFEGGYYENDGNDVSRLDVDDLDWLLGLSRLEQLIMNNVNLSRASSWQQVINTLPSLVELRFTYCSLDFSNAPLNNNITTSLAILDISDQGKFRSFAIPSWIFRLNNLIYLVLRGYSFYGPIPNISNSTKLQRIDLSFNNFNSTIPDWLYSLKDLEFLNLRGNYLQGTLSNGIANLTSLNTLDLTTNHLSGEIPRGITANLCKMQSLDLSGNNFQGEISDWFGNMSDCFLGSLEYLNLARNQLSGHLPAQFGEFKSHKSIGLDSNNLSIPINTGKLPPLESLYLDDNNLIGNLPESFGQLLNLKYLSIEDNKLEGVVSEIHFANLTKLEQFSASGNHLTLNVSPDWVPPFEKIYLLALGSWDLGEGGQIPTWIEKLNLNKLDLSSTGISGIVPSWIWKIFYLDLSHNQLHDNIPNLISDTRYIYLSSNRFTGSLPQVSADVSEIDLSNNSFSGGLSHFLCEMNETYSTDFLHLGGNQLSGEIPDCWMRWSSLTYLNLGNNILSGNIPNSIGFLKGLRSLNLNNNKIFGRLPFSLRNCTLLMKIDLGNNDLYGSIPSWMGTGIADLKFLILRSNKLSGEISLDICHLNSLQILDLSDNRFSGIIPRCVDNFTAMATKRSLSQRMETYIWLFRDSASVVTKGSELKYDNTLALVTNIDLSNNNLSGGIPEELTSLVELRSLNLSGNHFAGLIPQSIGDMRQLESLDLSRNSLSGEMPNSFRGMSSLNYLNVSYNHLIGRIPESTQIRGFNASSFIGNDDLCGPPLTSNCSSSDGPKNREDNHESGDRSSSKIEWLYVFVSLGYAVGLSIFCTTLIFKKSWREAYFEFMEEMWNKVYVYFYLKWKKLRKTSG</sequence>
<dbReference type="Proteomes" id="UP000030748">
    <property type="component" value="Unassembled WGS sequence"/>
</dbReference>
<dbReference type="FunFam" id="3.80.10.10:FF:000095">
    <property type="entry name" value="LRR receptor-like serine/threonine-protein kinase GSO1"/>
    <property type="match status" value="1"/>
</dbReference>
<dbReference type="SMART" id="SM00369">
    <property type="entry name" value="LRR_TYP"/>
    <property type="match status" value="10"/>
</dbReference>
<keyword evidence="10" id="KW-0325">Glycoprotein</keyword>
<keyword evidence="8 12" id="KW-1133">Transmembrane helix</keyword>
<keyword evidence="3" id="KW-1003">Cell membrane</keyword>
<dbReference type="InterPro" id="IPR055414">
    <property type="entry name" value="LRR_R13L4/SHOC2-like"/>
</dbReference>